<dbReference type="PATRIC" id="fig|210.2440.peg.1487"/>
<dbReference type="Proteomes" id="UP000078049">
    <property type="component" value="Chromosome"/>
</dbReference>
<proteinExistence type="predicted"/>
<gene>
    <name evidence="1" type="ORF">AA973_07245</name>
</gene>
<organism evidence="1 2">
    <name type="scientific">Helicobacter pylori</name>
    <name type="common">Campylobacter pylori</name>
    <dbReference type="NCBI Taxonomy" id="210"/>
    <lineage>
        <taxon>Bacteria</taxon>
        <taxon>Pseudomonadati</taxon>
        <taxon>Campylobacterota</taxon>
        <taxon>Epsilonproteobacteria</taxon>
        <taxon>Campylobacterales</taxon>
        <taxon>Helicobacteraceae</taxon>
        <taxon>Helicobacter</taxon>
    </lineage>
</organism>
<dbReference type="EMBL" id="CP011485">
    <property type="protein sequence ID" value="ANH47571.1"/>
    <property type="molecule type" value="Genomic_DNA"/>
</dbReference>
<accession>A0A1A9HCP1</accession>
<sequence>MEKRLKFLKFFAKSVILFYSIMQTYGDTGDMLRYPNPLRTLLKSYCIIKNKIKLFYNQHPIRTKPFLFLQHQ</sequence>
<dbReference type="AlphaFoldDB" id="A0A1A9HCP1"/>
<name>A0A1A9HCP1_HELPX</name>
<evidence type="ECO:0000313" key="1">
    <source>
        <dbReference type="EMBL" id="ANH47571.1"/>
    </source>
</evidence>
<reference evidence="1 2" key="1">
    <citation type="submission" date="2014-04" db="EMBL/GenBank/DDBJ databases">
        <title>Detecting global and local adaptation in a worldwide sample of Helicobacter pylori genomes.</title>
        <authorList>
            <person name="Montano V."/>
            <person name="Didelot X."/>
            <person name="Foll M."/>
            <person name="Linz B."/>
            <person name="Reinhardt R."/>
            <person name="Suerbaum S."/>
            <person name="Moodley Y."/>
            <person name="Jensen J.D."/>
        </authorList>
    </citation>
    <scope>NUCLEOTIDE SEQUENCE [LARGE SCALE GENOMIC DNA]</scope>
    <source>
        <strain evidence="2">ausabrJ05</strain>
    </source>
</reference>
<protein>
    <submittedName>
        <fullName evidence="1">Uncharacterized protein</fullName>
    </submittedName>
</protein>
<evidence type="ECO:0000313" key="2">
    <source>
        <dbReference type="Proteomes" id="UP000078049"/>
    </source>
</evidence>